<evidence type="ECO:0000313" key="11">
    <source>
        <dbReference type="EMBL" id="KAH3871335.1"/>
    </source>
</evidence>
<proteinExistence type="inferred from homology"/>
<evidence type="ECO:0000256" key="3">
    <source>
        <dbReference type="ARBA" id="ARBA00022525"/>
    </source>
</evidence>
<dbReference type="InterPro" id="IPR015615">
    <property type="entry name" value="TGF-beta-rel"/>
</dbReference>
<keyword evidence="6" id="KW-1015">Disulfide bond</keyword>
<evidence type="ECO:0000313" key="12">
    <source>
        <dbReference type="Proteomes" id="UP000828390"/>
    </source>
</evidence>
<protein>
    <recommendedName>
        <fullName evidence="10">TGF-beta family profile domain-containing protein</fullName>
    </recommendedName>
</protein>
<evidence type="ECO:0000256" key="7">
    <source>
        <dbReference type="ARBA" id="ARBA00023180"/>
    </source>
</evidence>
<reference evidence="11" key="2">
    <citation type="submission" date="2020-11" db="EMBL/GenBank/DDBJ databases">
        <authorList>
            <person name="McCartney M.A."/>
            <person name="Auch B."/>
            <person name="Kono T."/>
            <person name="Mallez S."/>
            <person name="Becker A."/>
            <person name="Gohl D.M."/>
            <person name="Silverstein K.A.T."/>
            <person name="Koren S."/>
            <person name="Bechman K.B."/>
            <person name="Herman A."/>
            <person name="Abrahante J.E."/>
            <person name="Garbe J."/>
        </authorList>
    </citation>
    <scope>NUCLEOTIDE SEQUENCE</scope>
    <source>
        <strain evidence="11">Duluth1</strain>
        <tissue evidence="11">Whole animal</tissue>
    </source>
</reference>
<dbReference type="Proteomes" id="UP000828390">
    <property type="component" value="Unassembled WGS sequence"/>
</dbReference>
<dbReference type="CDD" id="cd13759">
    <property type="entry name" value="TGF_beta_NODAL"/>
    <property type="match status" value="1"/>
</dbReference>
<name>A0A9D4RM65_DREPO</name>
<evidence type="ECO:0000256" key="6">
    <source>
        <dbReference type="ARBA" id="ARBA00023157"/>
    </source>
</evidence>
<feature type="domain" description="TGF-beta family profile" evidence="10">
    <location>
        <begin position="115"/>
        <end position="247"/>
    </location>
</feature>
<evidence type="ECO:0000256" key="2">
    <source>
        <dbReference type="ARBA" id="ARBA00006656"/>
    </source>
</evidence>
<feature type="region of interest" description="Disordered" evidence="9">
    <location>
        <begin position="107"/>
        <end position="142"/>
    </location>
</feature>
<organism evidence="11 12">
    <name type="scientific">Dreissena polymorpha</name>
    <name type="common">Zebra mussel</name>
    <name type="synonym">Mytilus polymorpha</name>
    <dbReference type="NCBI Taxonomy" id="45954"/>
    <lineage>
        <taxon>Eukaryota</taxon>
        <taxon>Metazoa</taxon>
        <taxon>Spiralia</taxon>
        <taxon>Lophotrochozoa</taxon>
        <taxon>Mollusca</taxon>
        <taxon>Bivalvia</taxon>
        <taxon>Autobranchia</taxon>
        <taxon>Heteroconchia</taxon>
        <taxon>Euheterodonta</taxon>
        <taxon>Imparidentia</taxon>
        <taxon>Neoheterodontei</taxon>
        <taxon>Myida</taxon>
        <taxon>Dreissenoidea</taxon>
        <taxon>Dreissenidae</taxon>
        <taxon>Dreissena</taxon>
    </lineage>
</organism>
<dbReference type="AlphaFoldDB" id="A0A9D4RM65"/>
<dbReference type="PROSITE" id="PS51362">
    <property type="entry name" value="TGF_BETA_2"/>
    <property type="match status" value="1"/>
</dbReference>
<dbReference type="SMART" id="SM00204">
    <property type="entry name" value="TGFB"/>
    <property type="match status" value="1"/>
</dbReference>
<keyword evidence="12" id="KW-1185">Reference proteome</keyword>
<dbReference type="GO" id="GO:0008083">
    <property type="term" value="F:growth factor activity"/>
    <property type="evidence" value="ECO:0007669"/>
    <property type="project" value="UniProtKB-KW"/>
</dbReference>
<dbReference type="SUPFAM" id="SSF57501">
    <property type="entry name" value="Cystine-knot cytokines"/>
    <property type="match status" value="1"/>
</dbReference>
<comment type="subcellular location">
    <subcellularLocation>
        <location evidence="1">Secreted</location>
    </subcellularLocation>
</comment>
<dbReference type="PROSITE" id="PS00250">
    <property type="entry name" value="TGF_BETA_1"/>
    <property type="match status" value="1"/>
</dbReference>
<keyword evidence="7" id="KW-0325">Glycoprotein</keyword>
<feature type="compositionally biased region" description="Basic residues" evidence="9">
    <location>
        <begin position="129"/>
        <end position="141"/>
    </location>
</feature>
<evidence type="ECO:0000256" key="4">
    <source>
        <dbReference type="ARBA" id="ARBA00022729"/>
    </source>
</evidence>
<dbReference type="InterPro" id="IPR017948">
    <property type="entry name" value="TGFb_CS"/>
</dbReference>
<dbReference type="EMBL" id="JAIWYP010000002">
    <property type="protein sequence ID" value="KAH3871335.1"/>
    <property type="molecule type" value="Genomic_DNA"/>
</dbReference>
<dbReference type="PANTHER" id="PTHR11848:SF302">
    <property type="entry name" value="TGF-BETA FAMILY PROFILE DOMAIN-CONTAINING PROTEIN"/>
    <property type="match status" value="1"/>
</dbReference>
<gene>
    <name evidence="11" type="ORF">DPMN_034532</name>
</gene>
<evidence type="ECO:0000256" key="1">
    <source>
        <dbReference type="ARBA" id="ARBA00004613"/>
    </source>
</evidence>
<keyword evidence="5 8" id="KW-0339">Growth factor</keyword>
<dbReference type="Pfam" id="PF00019">
    <property type="entry name" value="TGF_beta"/>
    <property type="match status" value="1"/>
</dbReference>
<sequence length="247" mass="28235">MVEVRFFGNVITNKHRRLTLRLKKDGHVVGKQKITMKAGKRSLSLAEHIVSKFDGLKGNFTFTLKERIVPDVDRFQTTSLPIIIIYSHDRGFMKSALKSLTKSESAQSTQTILSRRKRASGDENNSKSGRLKKRNPWRIGKKNPEPCGVKDFKVDFNLIGWGPWIIHPKTFNARACFGQCPEPISSKYSPTNHAMLQALMRMKRPLSAPENCCVATKLRPLSMLYFEYDDIVVRHHEDMIVDECGCR</sequence>
<evidence type="ECO:0000256" key="9">
    <source>
        <dbReference type="SAM" id="MobiDB-lite"/>
    </source>
</evidence>
<dbReference type="GO" id="GO:0005125">
    <property type="term" value="F:cytokine activity"/>
    <property type="evidence" value="ECO:0007669"/>
    <property type="project" value="TreeGrafter"/>
</dbReference>
<dbReference type="Gene3D" id="2.10.90.10">
    <property type="entry name" value="Cystine-knot cytokines"/>
    <property type="match status" value="1"/>
</dbReference>
<dbReference type="PANTHER" id="PTHR11848">
    <property type="entry name" value="TGF-BETA FAMILY"/>
    <property type="match status" value="1"/>
</dbReference>
<accession>A0A9D4RM65</accession>
<dbReference type="InterPro" id="IPR001839">
    <property type="entry name" value="TGF-b_C"/>
</dbReference>
<evidence type="ECO:0000256" key="8">
    <source>
        <dbReference type="RuleBase" id="RU000354"/>
    </source>
</evidence>
<reference evidence="11" key="1">
    <citation type="journal article" date="2019" name="bioRxiv">
        <title>The Genome of the Zebra Mussel, Dreissena polymorpha: A Resource for Invasive Species Research.</title>
        <authorList>
            <person name="McCartney M.A."/>
            <person name="Auch B."/>
            <person name="Kono T."/>
            <person name="Mallez S."/>
            <person name="Zhang Y."/>
            <person name="Obille A."/>
            <person name="Becker A."/>
            <person name="Abrahante J.E."/>
            <person name="Garbe J."/>
            <person name="Badalamenti J.P."/>
            <person name="Herman A."/>
            <person name="Mangelson H."/>
            <person name="Liachko I."/>
            <person name="Sullivan S."/>
            <person name="Sone E.D."/>
            <person name="Koren S."/>
            <person name="Silverstein K.A.T."/>
            <person name="Beckman K.B."/>
            <person name="Gohl D.M."/>
        </authorList>
    </citation>
    <scope>NUCLEOTIDE SEQUENCE</scope>
    <source>
        <strain evidence="11">Duluth1</strain>
        <tissue evidence="11">Whole animal</tissue>
    </source>
</reference>
<keyword evidence="3" id="KW-0964">Secreted</keyword>
<keyword evidence="4" id="KW-0732">Signal</keyword>
<dbReference type="GO" id="GO:0005615">
    <property type="term" value="C:extracellular space"/>
    <property type="evidence" value="ECO:0007669"/>
    <property type="project" value="TreeGrafter"/>
</dbReference>
<dbReference type="FunFam" id="2.10.90.10:FF:000001">
    <property type="entry name" value="Bone morphogenetic protein 4"/>
    <property type="match status" value="1"/>
</dbReference>
<comment type="caution">
    <text evidence="11">The sequence shown here is derived from an EMBL/GenBank/DDBJ whole genome shotgun (WGS) entry which is preliminary data.</text>
</comment>
<evidence type="ECO:0000259" key="10">
    <source>
        <dbReference type="PROSITE" id="PS51362"/>
    </source>
</evidence>
<comment type="similarity">
    <text evidence="2 8">Belongs to the TGF-beta family.</text>
</comment>
<dbReference type="InterPro" id="IPR029034">
    <property type="entry name" value="Cystine-knot_cytokine"/>
</dbReference>
<evidence type="ECO:0000256" key="5">
    <source>
        <dbReference type="ARBA" id="ARBA00023030"/>
    </source>
</evidence>